<dbReference type="PANTHER" id="PTHR13624:SF6">
    <property type="entry name" value="EMEI"/>
    <property type="match status" value="1"/>
</dbReference>
<evidence type="ECO:0000256" key="5">
    <source>
        <dbReference type="ARBA" id="ARBA00023136"/>
    </source>
</evidence>
<feature type="transmembrane region" description="Helical" evidence="7">
    <location>
        <begin position="123"/>
        <end position="143"/>
    </location>
</feature>
<feature type="transmembrane region" description="Helical" evidence="7">
    <location>
        <begin position="90"/>
        <end position="111"/>
    </location>
</feature>
<evidence type="ECO:0000256" key="7">
    <source>
        <dbReference type="SAM" id="Phobius"/>
    </source>
</evidence>
<organism evidence="8 9">
    <name type="scientific">Thraustotheca clavata</name>
    <dbReference type="NCBI Taxonomy" id="74557"/>
    <lineage>
        <taxon>Eukaryota</taxon>
        <taxon>Sar</taxon>
        <taxon>Stramenopiles</taxon>
        <taxon>Oomycota</taxon>
        <taxon>Saprolegniomycetes</taxon>
        <taxon>Saprolegniales</taxon>
        <taxon>Achlyaceae</taxon>
        <taxon>Thraustotheca</taxon>
    </lineage>
</organism>
<dbReference type="OrthoDB" id="784140at2759"/>
<comment type="caution">
    <text evidence="8">The sequence shown here is derived from an EMBL/GenBank/DDBJ whole genome shotgun (WGS) entry which is preliminary data.</text>
</comment>
<keyword evidence="3 7" id="KW-0812">Transmembrane</keyword>
<evidence type="ECO:0000256" key="1">
    <source>
        <dbReference type="ARBA" id="ARBA00004141"/>
    </source>
</evidence>
<evidence type="ECO:0000313" key="8">
    <source>
        <dbReference type="EMBL" id="OQR82213.1"/>
    </source>
</evidence>
<evidence type="ECO:0008006" key="10">
    <source>
        <dbReference type="Google" id="ProtNLM"/>
    </source>
</evidence>
<sequence>MALLPPTYLVAVVLLFILFRLRHILGVSALLMHRVSYFLRPSNEVLESLNTPPATKKQKNPKPEKTVSERLQSMQLRMTEIQPGSLQHCLFFDLYDILITLSMAGMVLFWIQQGVDDTTPDPSYYVLLMSFILSILFPLHIKFGHGLFASYEAKLGVGVGTLALVIAAFCIYTPPGVFDFDIDGASMSMDYRWNLIFAAVTGNATALEEAKSPIVITRSASLYLGGLLGIIAGIITSTQFLPALRFARMYMDFISSRAISTSWKFVLHLNQFLPLLVAVSYIRPFYVPLLAGAVHCSSSVKDEAFFDAFRPRDCGEGFITESLWRDIRLTLVIVTAATRFICFRSHLQYFLLEPKGIITGMLLQRGRINTEAIVDKIIIPFSYIPVIAVQYLAPCLSLATGALLLQRKSTRCFHWMEWLPLEPQFIQCSSTYTNAPETPPFILTPGTELDKTKLQELIESMHAFPVALPLWYESVIGFLIFWTAISWFAMSVGGIFYWRRVGNSTGQPTEQEEIVNKHIERKQKQKAL</sequence>
<comment type="subcellular location">
    <subcellularLocation>
        <location evidence="1">Membrane</location>
        <topology evidence="1">Multi-pass membrane protein</topology>
    </subcellularLocation>
</comment>
<feature type="transmembrane region" description="Helical" evidence="7">
    <location>
        <begin position="265"/>
        <end position="282"/>
    </location>
</feature>
<keyword evidence="6" id="KW-0325">Glycoprotein</keyword>
<feature type="transmembrane region" description="Helical" evidence="7">
    <location>
        <begin position="222"/>
        <end position="244"/>
    </location>
</feature>
<reference evidence="8 9" key="1">
    <citation type="journal article" date="2014" name="Genome Biol. Evol.">
        <title>The secreted proteins of Achlya hypogyna and Thraustotheca clavata identify the ancestral oomycete secretome and reveal gene acquisitions by horizontal gene transfer.</title>
        <authorList>
            <person name="Misner I."/>
            <person name="Blouin N."/>
            <person name="Leonard G."/>
            <person name="Richards T.A."/>
            <person name="Lane C.E."/>
        </authorList>
    </citation>
    <scope>NUCLEOTIDE SEQUENCE [LARGE SCALE GENOMIC DNA]</scope>
    <source>
        <strain evidence="8 9">ATCC 34112</strain>
    </source>
</reference>
<keyword evidence="4 7" id="KW-1133">Transmembrane helix</keyword>
<evidence type="ECO:0000313" key="9">
    <source>
        <dbReference type="Proteomes" id="UP000243217"/>
    </source>
</evidence>
<dbReference type="InterPro" id="IPR019395">
    <property type="entry name" value="Transmembrane_161A/B"/>
</dbReference>
<evidence type="ECO:0000256" key="4">
    <source>
        <dbReference type="ARBA" id="ARBA00022989"/>
    </source>
</evidence>
<feature type="transmembrane region" description="Helical" evidence="7">
    <location>
        <begin position="6"/>
        <end position="31"/>
    </location>
</feature>
<feature type="transmembrane region" description="Helical" evidence="7">
    <location>
        <begin position="155"/>
        <end position="174"/>
    </location>
</feature>
<keyword evidence="9" id="KW-1185">Reference proteome</keyword>
<comment type="similarity">
    <text evidence="2">Belongs to the TMEM161 family.</text>
</comment>
<name>A0A1V9Y926_9STRA</name>
<dbReference type="Proteomes" id="UP000243217">
    <property type="component" value="Unassembled WGS sequence"/>
</dbReference>
<evidence type="ECO:0000256" key="6">
    <source>
        <dbReference type="ARBA" id="ARBA00023180"/>
    </source>
</evidence>
<dbReference type="PANTHER" id="PTHR13624">
    <property type="entry name" value="RE42071P"/>
    <property type="match status" value="1"/>
</dbReference>
<accession>A0A1V9Y926</accession>
<protein>
    <recommendedName>
        <fullName evidence="10">Transmembrane protein</fullName>
    </recommendedName>
</protein>
<proteinExistence type="inferred from homology"/>
<gene>
    <name evidence="8" type="ORF">THRCLA_11045</name>
</gene>
<dbReference type="AlphaFoldDB" id="A0A1V9Y926"/>
<feature type="transmembrane region" description="Helical" evidence="7">
    <location>
        <begin position="475"/>
        <end position="498"/>
    </location>
</feature>
<dbReference type="Pfam" id="PF10268">
    <property type="entry name" value="Tmemb_161AB"/>
    <property type="match status" value="1"/>
</dbReference>
<dbReference type="GO" id="GO:0016020">
    <property type="term" value="C:membrane"/>
    <property type="evidence" value="ECO:0007669"/>
    <property type="project" value="UniProtKB-SubCell"/>
</dbReference>
<dbReference type="EMBL" id="JNBS01004825">
    <property type="protein sequence ID" value="OQR82213.1"/>
    <property type="molecule type" value="Genomic_DNA"/>
</dbReference>
<keyword evidence="5 7" id="KW-0472">Membrane</keyword>
<evidence type="ECO:0000256" key="2">
    <source>
        <dbReference type="ARBA" id="ARBA00009706"/>
    </source>
</evidence>
<evidence type="ECO:0000256" key="3">
    <source>
        <dbReference type="ARBA" id="ARBA00022692"/>
    </source>
</evidence>